<evidence type="ECO:0000313" key="2">
    <source>
        <dbReference type="Proteomes" id="UP000193920"/>
    </source>
</evidence>
<dbReference type="Gene3D" id="1.25.40.20">
    <property type="entry name" value="Ankyrin repeat-containing domain"/>
    <property type="match status" value="1"/>
</dbReference>
<reference evidence="1 2" key="1">
    <citation type="submission" date="2016-08" db="EMBL/GenBank/DDBJ databases">
        <title>A Parts List for Fungal Cellulosomes Revealed by Comparative Genomics.</title>
        <authorList>
            <consortium name="DOE Joint Genome Institute"/>
            <person name="Haitjema C.H."/>
            <person name="Gilmore S.P."/>
            <person name="Henske J.K."/>
            <person name="Solomon K.V."/>
            <person name="De Groot R."/>
            <person name="Kuo A."/>
            <person name="Mondo S.J."/>
            <person name="Salamov A.A."/>
            <person name="Labutti K."/>
            <person name="Zhao Z."/>
            <person name="Chiniquy J."/>
            <person name="Barry K."/>
            <person name="Brewer H.M."/>
            <person name="Purvine S.O."/>
            <person name="Wright A.T."/>
            <person name="Boxma B."/>
            <person name="Van Alen T."/>
            <person name="Hackstein J.H."/>
            <person name="Baker S.E."/>
            <person name="Grigoriev I.V."/>
            <person name="O'Malley M.A."/>
        </authorList>
    </citation>
    <scope>NUCLEOTIDE SEQUENCE [LARGE SCALE GENOMIC DNA]</scope>
    <source>
        <strain evidence="1 2">G1</strain>
    </source>
</reference>
<name>A0A1Y2D5B9_9FUNG</name>
<evidence type="ECO:0000313" key="1">
    <source>
        <dbReference type="EMBL" id="ORY54509.1"/>
    </source>
</evidence>
<proteinExistence type="predicted"/>
<dbReference type="AlphaFoldDB" id="A0A1Y2D5B9"/>
<gene>
    <name evidence="1" type="ORF">LY90DRAFT_275115</name>
</gene>
<dbReference type="InterPro" id="IPR036770">
    <property type="entry name" value="Ankyrin_rpt-contain_sf"/>
</dbReference>
<protein>
    <submittedName>
        <fullName evidence="1">Uncharacterized protein</fullName>
    </submittedName>
</protein>
<dbReference type="SUPFAM" id="SSF48403">
    <property type="entry name" value="Ankyrin repeat"/>
    <property type="match status" value="1"/>
</dbReference>
<sequence>MNMKLENNEYRLADFLLKEINLNVDNCFKDLYKNSLVYAIEYNLYYFVKFLLRKEFRKNYQNFYEAIISAIVKAIEVKNIKILELLLNKFRGNINWFNSHKE</sequence>
<comment type="caution">
    <text evidence="1">The sequence shown here is derived from an EMBL/GenBank/DDBJ whole genome shotgun (WGS) entry which is preliminary data.</text>
</comment>
<accession>A0A1Y2D5B9</accession>
<dbReference type="EMBL" id="MCOG01000084">
    <property type="protein sequence ID" value="ORY54509.1"/>
    <property type="molecule type" value="Genomic_DNA"/>
</dbReference>
<organism evidence="1 2">
    <name type="scientific">Neocallimastix californiae</name>
    <dbReference type="NCBI Taxonomy" id="1754190"/>
    <lineage>
        <taxon>Eukaryota</taxon>
        <taxon>Fungi</taxon>
        <taxon>Fungi incertae sedis</taxon>
        <taxon>Chytridiomycota</taxon>
        <taxon>Chytridiomycota incertae sedis</taxon>
        <taxon>Neocallimastigomycetes</taxon>
        <taxon>Neocallimastigales</taxon>
        <taxon>Neocallimastigaceae</taxon>
        <taxon>Neocallimastix</taxon>
    </lineage>
</organism>
<keyword evidence="2" id="KW-1185">Reference proteome</keyword>
<dbReference type="Proteomes" id="UP000193920">
    <property type="component" value="Unassembled WGS sequence"/>
</dbReference>